<dbReference type="Proteomes" id="UP000887013">
    <property type="component" value="Unassembled WGS sequence"/>
</dbReference>
<reference evidence="1" key="1">
    <citation type="submission" date="2020-08" db="EMBL/GenBank/DDBJ databases">
        <title>Multicomponent nature underlies the extraordinary mechanical properties of spider dragline silk.</title>
        <authorList>
            <person name="Kono N."/>
            <person name="Nakamura H."/>
            <person name="Mori M."/>
            <person name="Yoshida Y."/>
            <person name="Ohtoshi R."/>
            <person name="Malay A.D."/>
            <person name="Moran D.A.P."/>
            <person name="Tomita M."/>
            <person name="Numata K."/>
            <person name="Arakawa K."/>
        </authorList>
    </citation>
    <scope>NUCLEOTIDE SEQUENCE</scope>
</reference>
<accession>A0A8X6NHA1</accession>
<comment type="caution">
    <text evidence="1">The sequence shown here is derived from an EMBL/GenBank/DDBJ whole genome shotgun (WGS) entry which is preliminary data.</text>
</comment>
<dbReference type="AlphaFoldDB" id="A0A8X6NHA1"/>
<protein>
    <submittedName>
        <fullName evidence="1">Uncharacterized protein</fullName>
    </submittedName>
</protein>
<feature type="non-terminal residue" evidence="1">
    <location>
        <position position="1"/>
    </location>
</feature>
<sequence length="64" mass="7373">KVALSVSNSNSLRSACRSITKAASFRKHCFNRRQFPDCFEEEVLRYLLQTFTSDCRVVKNDELG</sequence>
<keyword evidence="2" id="KW-1185">Reference proteome</keyword>
<dbReference type="EMBL" id="BMAW01058144">
    <property type="protein sequence ID" value="GFT14746.1"/>
    <property type="molecule type" value="Genomic_DNA"/>
</dbReference>
<evidence type="ECO:0000313" key="2">
    <source>
        <dbReference type="Proteomes" id="UP000887013"/>
    </source>
</evidence>
<organism evidence="1 2">
    <name type="scientific">Nephila pilipes</name>
    <name type="common">Giant wood spider</name>
    <name type="synonym">Nephila maculata</name>
    <dbReference type="NCBI Taxonomy" id="299642"/>
    <lineage>
        <taxon>Eukaryota</taxon>
        <taxon>Metazoa</taxon>
        <taxon>Ecdysozoa</taxon>
        <taxon>Arthropoda</taxon>
        <taxon>Chelicerata</taxon>
        <taxon>Arachnida</taxon>
        <taxon>Araneae</taxon>
        <taxon>Araneomorphae</taxon>
        <taxon>Entelegynae</taxon>
        <taxon>Araneoidea</taxon>
        <taxon>Nephilidae</taxon>
        <taxon>Nephila</taxon>
    </lineage>
</organism>
<proteinExistence type="predicted"/>
<evidence type="ECO:0000313" key="1">
    <source>
        <dbReference type="EMBL" id="GFT14746.1"/>
    </source>
</evidence>
<gene>
    <name evidence="1" type="ORF">NPIL_205571</name>
</gene>
<name>A0A8X6NHA1_NEPPI</name>